<dbReference type="GO" id="GO:0032259">
    <property type="term" value="P:methylation"/>
    <property type="evidence" value="ECO:0007669"/>
    <property type="project" value="UniProtKB-KW"/>
</dbReference>
<dbReference type="PANTHER" id="PTHR43464">
    <property type="entry name" value="METHYLTRANSFERASE"/>
    <property type="match status" value="1"/>
</dbReference>
<evidence type="ECO:0000256" key="3">
    <source>
        <dbReference type="ARBA" id="ARBA00022691"/>
    </source>
</evidence>
<accession>A0ABT2GZQ2</accession>
<dbReference type="GO" id="GO:0008168">
    <property type="term" value="F:methyltransferase activity"/>
    <property type="evidence" value="ECO:0007669"/>
    <property type="project" value="UniProtKB-KW"/>
</dbReference>
<dbReference type="PANTHER" id="PTHR43464:SF19">
    <property type="entry name" value="UBIQUINONE BIOSYNTHESIS O-METHYLTRANSFERASE, MITOCHONDRIAL"/>
    <property type="match status" value="1"/>
</dbReference>
<dbReference type="EMBL" id="JANLCJ010000002">
    <property type="protein sequence ID" value="MCS5733442.1"/>
    <property type="molecule type" value="Genomic_DNA"/>
</dbReference>
<dbReference type="RefSeq" id="WP_259538263.1">
    <property type="nucleotide sequence ID" value="NZ_JANLCJ010000002.1"/>
</dbReference>
<keyword evidence="6" id="KW-1185">Reference proteome</keyword>
<dbReference type="InterPro" id="IPR029063">
    <property type="entry name" value="SAM-dependent_MTases_sf"/>
</dbReference>
<evidence type="ECO:0000313" key="5">
    <source>
        <dbReference type="EMBL" id="MCS5733442.1"/>
    </source>
</evidence>
<comment type="caution">
    <text evidence="5">The sequence shown here is derived from an EMBL/GenBank/DDBJ whole genome shotgun (WGS) entry which is preliminary data.</text>
</comment>
<keyword evidence="3" id="KW-0949">S-adenosyl-L-methionine</keyword>
<dbReference type="Pfam" id="PF13649">
    <property type="entry name" value="Methyltransf_25"/>
    <property type="match status" value="1"/>
</dbReference>
<dbReference type="InterPro" id="IPR041698">
    <property type="entry name" value="Methyltransf_25"/>
</dbReference>
<dbReference type="Proteomes" id="UP001165586">
    <property type="component" value="Unassembled WGS sequence"/>
</dbReference>
<gene>
    <name evidence="5" type="ORF">N1032_06790</name>
</gene>
<reference evidence="5" key="1">
    <citation type="submission" date="2022-08" db="EMBL/GenBank/DDBJ databases">
        <authorList>
            <person name="Deng Y."/>
            <person name="Han X.-F."/>
            <person name="Zhang Y.-Q."/>
        </authorList>
    </citation>
    <scope>NUCLEOTIDE SEQUENCE</scope>
    <source>
        <strain evidence="5">CPCC 203386</strain>
    </source>
</reference>
<name>A0ABT2GZQ2_9MICO</name>
<keyword evidence="2" id="KW-0808">Transferase</keyword>
<protein>
    <submittedName>
        <fullName evidence="5">Class I SAM-dependent methyltransferase</fullName>
    </submittedName>
</protein>
<dbReference type="SUPFAM" id="SSF53335">
    <property type="entry name" value="S-adenosyl-L-methionine-dependent methyltransferases"/>
    <property type="match status" value="1"/>
</dbReference>
<dbReference type="Gene3D" id="3.40.50.150">
    <property type="entry name" value="Vaccinia Virus protein VP39"/>
    <property type="match status" value="1"/>
</dbReference>
<proteinExistence type="predicted"/>
<sequence length="197" mass="21226">MDAVTAAYSRRAADYIELLGSMESVHPADLRLIDGWLQTVDGPLLDAGCGPGHWTSHLAEAGFDVEGIDRVPSFVDRASSSYPGVPFALGSIDAIDRPDASFGGVLSWFSTIHHTPGPIQVPLAEFARVLRPDGGLVLGYFVADAVERFDHAVTPAYRWPASELRALLHANGFEVVDETARAEEGQRPVGAMVCRRV</sequence>
<organism evidence="5 6">
    <name type="scientific">Herbiconiux daphne</name>
    <dbReference type="NCBI Taxonomy" id="2970914"/>
    <lineage>
        <taxon>Bacteria</taxon>
        <taxon>Bacillati</taxon>
        <taxon>Actinomycetota</taxon>
        <taxon>Actinomycetes</taxon>
        <taxon>Micrococcales</taxon>
        <taxon>Microbacteriaceae</taxon>
        <taxon>Herbiconiux</taxon>
    </lineage>
</organism>
<evidence type="ECO:0000256" key="2">
    <source>
        <dbReference type="ARBA" id="ARBA00022679"/>
    </source>
</evidence>
<evidence type="ECO:0000313" key="6">
    <source>
        <dbReference type="Proteomes" id="UP001165586"/>
    </source>
</evidence>
<feature type="domain" description="Methyltransferase" evidence="4">
    <location>
        <begin position="45"/>
        <end position="134"/>
    </location>
</feature>
<keyword evidence="1 5" id="KW-0489">Methyltransferase</keyword>
<dbReference type="CDD" id="cd02440">
    <property type="entry name" value="AdoMet_MTases"/>
    <property type="match status" value="1"/>
</dbReference>
<evidence type="ECO:0000256" key="1">
    <source>
        <dbReference type="ARBA" id="ARBA00022603"/>
    </source>
</evidence>
<evidence type="ECO:0000259" key="4">
    <source>
        <dbReference type="Pfam" id="PF13649"/>
    </source>
</evidence>